<dbReference type="Proteomes" id="UP000567293">
    <property type="component" value="Unassembled WGS sequence"/>
</dbReference>
<organism evidence="1 2">
    <name type="scientific">Candidatus Acidiferrum panamense</name>
    <dbReference type="NCBI Taxonomy" id="2741543"/>
    <lineage>
        <taxon>Bacteria</taxon>
        <taxon>Pseudomonadati</taxon>
        <taxon>Acidobacteriota</taxon>
        <taxon>Terriglobia</taxon>
        <taxon>Candidatus Acidiferrales</taxon>
        <taxon>Candidatus Acidiferrum</taxon>
    </lineage>
</organism>
<dbReference type="EMBL" id="JACDQQ010001151">
    <property type="protein sequence ID" value="MBA0085673.1"/>
    <property type="molecule type" value="Genomic_DNA"/>
</dbReference>
<protein>
    <submittedName>
        <fullName evidence="1">ISKra4 family transposase</fullName>
    </submittedName>
</protein>
<evidence type="ECO:0000313" key="1">
    <source>
        <dbReference type="EMBL" id="MBA0085673.1"/>
    </source>
</evidence>
<reference evidence="1" key="1">
    <citation type="submission" date="2020-06" db="EMBL/GenBank/DDBJ databases">
        <title>Legume-microbial interactions unlock mineral nutrients during tropical forest succession.</title>
        <authorList>
            <person name="Epihov D.Z."/>
        </authorList>
    </citation>
    <scope>NUCLEOTIDE SEQUENCE [LARGE SCALE GENOMIC DNA]</scope>
    <source>
        <strain evidence="1">Pan2503</strain>
    </source>
</reference>
<feature type="non-terminal residue" evidence="1">
    <location>
        <position position="1"/>
    </location>
</feature>
<proteinExistence type="predicted"/>
<keyword evidence="2" id="KW-1185">Reference proteome</keyword>
<comment type="caution">
    <text evidence="1">The sequence shown here is derived from an EMBL/GenBank/DDBJ whole genome shotgun (WGS) entry which is preliminary data.</text>
</comment>
<dbReference type="NCBIfam" id="NF033572">
    <property type="entry name" value="transpos_ISKra4"/>
    <property type="match status" value="1"/>
</dbReference>
<sequence>GDQRKDLPGASNRGYFNARGKKTAAAIRQEITHEVEQLLRLVFSGCRKTGRVDLEALETAVRSAMHRAGAAALSELLHFPVPAADQRSIPCGCGHQAVYQELRTKPVLTAVGEATVSRPYYLCPHCHQGQFPADVELDIQHTEFSPGVRRMQAVVGQEAPFDQGRQQMKLLADLEVTTKAVERTAEAIGEDVARGDQQEVQRALQLDLPMVMGAPVPILYVQMDGTGVPVVKKETEGRKGKVDGQPAHTREAKLGCVFTQTAWDEEGFAIRDPDSTTYVGAIETAEEFGKRLYVEAWKRGWSRAEKKVVIGDGAEWIWNLANEHFPSAVQIVDLYHARQHLWELARQLYPQDPANQRAWIKIHQKRLLDKGKIEKLVAALRALHSANPELAEKIRIEADYFETNTERMRYPKFRRQHLFVGSGVIEAGCKTVIGSRLKRSGMFWTVRGANAILALRCCHLNGRFEDYWEARRAA</sequence>
<name>A0A7V8NQJ0_9BACT</name>
<evidence type="ECO:0000313" key="2">
    <source>
        <dbReference type="Proteomes" id="UP000567293"/>
    </source>
</evidence>
<gene>
    <name evidence="1" type="ORF">HRJ53_11810</name>
</gene>
<accession>A0A7V8NQJ0</accession>
<dbReference type="AlphaFoldDB" id="A0A7V8NQJ0"/>